<evidence type="ECO:0000313" key="4">
    <source>
        <dbReference type="Proteomes" id="UP000027215"/>
    </source>
</evidence>
<dbReference type="AlphaFoldDB" id="A0A060HCJ9"/>
<dbReference type="HOGENOM" id="CLU_2621250_0_0_6"/>
<dbReference type="EMBL" id="CP006696">
    <property type="protein sequence ID" value="AIC11111.1"/>
    <property type="molecule type" value="Genomic_DNA"/>
</dbReference>
<name>A0A060HCJ9_XYLFS</name>
<proteinExistence type="predicted"/>
<keyword evidence="1" id="KW-0472">Membrane</keyword>
<dbReference type="Proteomes" id="UP000027215">
    <property type="component" value="Chromosome"/>
</dbReference>
<keyword evidence="1" id="KW-1133">Transmembrane helix</keyword>
<organism evidence="2 4">
    <name type="scientific">Xylella fastidiosa subsp. sandyi Ann-1</name>
    <dbReference type="NCBI Taxonomy" id="155920"/>
    <lineage>
        <taxon>Bacteria</taxon>
        <taxon>Pseudomonadati</taxon>
        <taxon>Pseudomonadota</taxon>
        <taxon>Gammaproteobacteria</taxon>
        <taxon>Lysobacterales</taxon>
        <taxon>Lysobacteraceae</taxon>
        <taxon>Xylella</taxon>
    </lineage>
</organism>
<dbReference type="KEGG" id="xfs:D934_07165"/>
<gene>
    <name evidence="2" type="ORF">D934_04575</name>
    <name evidence="3" type="ORF">D934_07165</name>
</gene>
<accession>A0A060HCJ9</accession>
<feature type="transmembrane region" description="Helical" evidence="1">
    <location>
        <begin position="6"/>
        <end position="35"/>
    </location>
</feature>
<dbReference type="PATRIC" id="fig|155920.8.peg.1099"/>
<evidence type="ECO:0000313" key="2">
    <source>
        <dbReference type="EMBL" id="AIC11111.1"/>
    </source>
</evidence>
<protein>
    <submittedName>
        <fullName evidence="2">Uncharacterized protein</fullName>
    </submittedName>
</protein>
<dbReference type="EMBL" id="CP006696">
    <property type="protein sequence ID" value="AIC11272.1"/>
    <property type="molecule type" value="Genomic_DNA"/>
</dbReference>
<keyword evidence="1" id="KW-0812">Transmembrane</keyword>
<evidence type="ECO:0000313" key="3">
    <source>
        <dbReference type="EMBL" id="AIC11272.1"/>
    </source>
</evidence>
<dbReference type="KEGG" id="xfs:D934_04575"/>
<reference evidence="2 4" key="1">
    <citation type="submission" date="2013-08" db="EMBL/GenBank/DDBJ databases">
        <authorList>
            <person name="Stouthamer R."/>
            <person name="Nunney L."/>
        </authorList>
    </citation>
    <scope>NUCLEOTIDE SEQUENCE [LARGE SCALE GENOMIC DNA]</scope>
    <source>
        <strain evidence="2">Ann-1</strain>
        <strain evidence="4">ann-1</strain>
    </source>
</reference>
<evidence type="ECO:0000256" key="1">
    <source>
        <dbReference type="SAM" id="Phobius"/>
    </source>
</evidence>
<sequence>MGVELFWKVFIMLFVFPVVISLYAAAVHFLGAFIVRISPRWLVRIFAIKLWTTEFDKGRAVNRIALQAEDKLNKRFDR</sequence>